<evidence type="ECO:0000313" key="5">
    <source>
        <dbReference type="Proteomes" id="UP000261640"/>
    </source>
</evidence>
<dbReference type="GeneTree" id="ENSGT00940000179247"/>
<evidence type="ECO:0000256" key="1">
    <source>
        <dbReference type="ARBA" id="ARBA00022734"/>
    </source>
</evidence>
<reference evidence="4" key="1">
    <citation type="submission" date="2025-08" db="UniProtKB">
        <authorList>
            <consortium name="Ensembl"/>
        </authorList>
    </citation>
    <scope>IDENTIFICATION</scope>
</reference>
<dbReference type="Gene3D" id="2.60.120.200">
    <property type="match status" value="1"/>
</dbReference>
<dbReference type="SMART" id="SM00908">
    <property type="entry name" value="Gal-bind_lectin"/>
    <property type="match status" value="1"/>
</dbReference>
<keyword evidence="1 2" id="KW-0430">Lectin</keyword>
<dbReference type="AlphaFoldDB" id="A0A3Q3LN17"/>
<organism evidence="4 5">
    <name type="scientific">Mastacembelus armatus</name>
    <name type="common">zig-zag eel</name>
    <dbReference type="NCBI Taxonomy" id="205130"/>
    <lineage>
        <taxon>Eukaryota</taxon>
        <taxon>Metazoa</taxon>
        <taxon>Chordata</taxon>
        <taxon>Craniata</taxon>
        <taxon>Vertebrata</taxon>
        <taxon>Euteleostomi</taxon>
        <taxon>Actinopterygii</taxon>
        <taxon>Neopterygii</taxon>
        <taxon>Teleostei</taxon>
        <taxon>Neoteleostei</taxon>
        <taxon>Acanthomorphata</taxon>
        <taxon>Anabantaria</taxon>
        <taxon>Synbranchiformes</taxon>
        <taxon>Mastacembelidae</taxon>
        <taxon>Mastacembelus</taxon>
    </lineage>
</organism>
<evidence type="ECO:0000313" key="4">
    <source>
        <dbReference type="Ensembl" id="ENSMAMP00000011376.2"/>
    </source>
</evidence>
<evidence type="ECO:0000259" key="3">
    <source>
        <dbReference type="PROSITE" id="PS51304"/>
    </source>
</evidence>
<accession>A0A3Q3LN17</accession>
<dbReference type="InParanoid" id="A0A3Q3LN17"/>
<dbReference type="STRING" id="205130.ENSMAMP00000011376"/>
<dbReference type="InterPro" id="IPR001079">
    <property type="entry name" value="Galectin_CRD"/>
</dbReference>
<evidence type="ECO:0000256" key="2">
    <source>
        <dbReference type="RuleBase" id="RU102079"/>
    </source>
</evidence>
<dbReference type="SUPFAM" id="SSF49899">
    <property type="entry name" value="Concanavalin A-like lectins/glucanases"/>
    <property type="match status" value="1"/>
</dbReference>
<dbReference type="InterPro" id="IPR013320">
    <property type="entry name" value="ConA-like_dom_sf"/>
</dbReference>
<reference evidence="4" key="2">
    <citation type="submission" date="2025-09" db="UniProtKB">
        <authorList>
            <consortium name="Ensembl"/>
        </authorList>
    </citation>
    <scope>IDENTIFICATION</scope>
</reference>
<dbReference type="PROSITE" id="PS51304">
    <property type="entry name" value="GALECTIN"/>
    <property type="match status" value="1"/>
</dbReference>
<name>A0A3Q3LN17_9TELE</name>
<proteinExistence type="predicted"/>
<dbReference type="Proteomes" id="UP000261640">
    <property type="component" value="Unplaced"/>
</dbReference>
<dbReference type="GO" id="GO:0030246">
    <property type="term" value="F:carbohydrate binding"/>
    <property type="evidence" value="ECO:0007669"/>
    <property type="project" value="UniProtKB-UniRule"/>
</dbReference>
<dbReference type="Ensembl" id="ENSMAMT00000011672.2">
    <property type="protein sequence ID" value="ENSMAMP00000011376.2"/>
    <property type="gene ID" value="ENSMAMG00000007693.2"/>
</dbReference>
<dbReference type="Pfam" id="PF00337">
    <property type="entry name" value="Gal-bind_lectin"/>
    <property type="match status" value="1"/>
</dbReference>
<protein>
    <recommendedName>
        <fullName evidence="2">Galectin</fullName>
    </recommendedName>
</protein>
<keyword evidence="5" id="KW-1185">Reference proteome</keyword>
<feature type="domain" description="Galectin" evidence="3">
    <location>
        <begin position="1"/>
        <end position="107"/>
    </location>
</feature>
<sequence length="107" mass="12109">FQELELKNVDLRAGDQSTWAGMRTTWLCTLTPRFHDDADGAVLVCNSKTDGCWGDEKCQLMFKLTGDMFEVELPGGQEVHFPNRVGMDAISYVRVRGDFRLTAFKIC</sequence>